<keyword evidence="7" id="KW-0560">Oxidoreductase</keyword>
<dbReference type="Pfam" id="PF01266">
    <property type="entry name" value="DAO"/>
    <property type="match status" value="1"/>
</dbReference>
<evidence type="ECO:0000256" key="17">
    <source>
        <dbReference type="ARBA" id="ARBA00049744"/>
    </source>
</evidence>
<dbReference type="EMBL" id="JADIVZ010000002">
    <property type="protein sequence ID" value="MBF4161362.1"/>
    <property type="molecule type" value="Genomic_DNA"/>
</dbReference>
<keyword evidence="12" id="KW-0753">Steroid metabolism</keyword>
<keyword evidence="3" id="KW-0153">Cholesterol metabolism</keyword>
<accession>A0A930Y6U6</accession>
<dbReference type="InterPro" id="IPR036188">
    <property type="entry name" value="FAD/NAD-bd_sf"/>
</dbReference>
<dbReference type="AlphaFoldDB" id="A0A930Y6U6"/>
<dbReference type="Pfam" id="PF05199">
    <property type="entry name" value="GMC_oxred_C"/>
    <property type="match status" value="1"/>
</dbReference>
<dbReference type="InterPro" id="IPR006076">
    <property type="entry name" value="FAD-dep_OxRdtase"/>
</dbReference>
<evidence type="ECO:0000256" key="9">
    <source>
        <dbReference type="ARBA" id="ARBA00023014"/>
    </source>
</evidence>
<evidence type="ECO:0000256" key="8">
    <source>
        <dbReference type="ARBA" id="ARBA00023004"/>
    </source>
</evidence>
<evidence type="ECO:0000256" key="10">
    <source>
        <dbReference type="ARBA" id="ARBA00023098"/>
    </source>
</evidence>
<evidence type="ECO:0000256" key="1">
    <source>
        <dbReference type="ARBA" id="ARBA00001974"/>
    </source>
</evidence>
<dbReference type="Proteomes" id="UP000656804">
    <property type="component" value="Unassembled WGS sequence"/>
</dbReference>
<feature type="domain" description="4Fe-4S ferredoxin-type" evidence="19">
    <location>
        <begin position="184"/>
        <end position="213"/>
    </location>
</feature>
<dbReference type="EC" id="5.3.3.1" evidence="14"/>
<evidence type="ECO:0000256" key="11">
    <source>
        <dbReference type="ARBA" id="ARBA00023166"/>
    </source>
</evidence>
<dbReference type="PANTHER" id="PTHR47470:SF1">
    <property type="entry name" value="FAD-DEPENDENT OXIDOREDUCTASE 2 FAD BINDING DOMAIN-CONTAINING PROTEIN"/>
    <property type="match status" value="1"/>
</dbReference>
<evidence type="ECO:0000313" key="21">
    <source>
        <dbReference type="Proteomes" id="UP000656804"/>
    </source>
</evidence>
<evidence type="ECO:0000256" key="12">
    <source>
        <dbReference type="ARBA" id="ARBA00023221"/>
    </source>
</evidence>
<comment type="similarity">
    <text evidence="2">Belongs to the GMC oxidoreductase family.</text>
</comment>
<keyword evidence="8" id="KW-0408">Iron</keyword>
<dbReference type="PROSITE" id="PS00198">
    <property type="entry name" value="4FE4S_FER_1"/>
    <property type="match status" value="1"/>
</dbReference>
<dbReference type="GO" id="GO:0046872">
    <property type="term" value="F:metal ion binding"/>
    <property type="evidence" value="ECO:0007669"/>
    <property type="project" value="UniProtKB-KW"/>
</dbReference>
<keyword evidence="13" id="KW-0413">Isomerase</keyword>
<evidence type="ECO:0000256" key="2">
    <source>
        <dbReference type="ARBA" id="ARBA00010790"/>
    </source>
</evidence>
<proteinExistence type="inferred from homology"/>
<evidence type="ECO:0000313" key="20">
    <source>
        <dbReference type="EMBL" id="MBF4161362.1"/>
    </source>
</evidence>
<protein>
    <recommendedName>
        <fullName evidence="17">Cholesterol oxidase</fullName>
        <ecNumber evidence="16">1.1.3.6</ecNumber>
        <ecNumber evidence="14">5.3.3.1</ecNumber>
    </recommendedName>
    <alternativeName>
        <fullName evidence="18">Cholesterol isomerase</fullName>
    </alternativeName>
</protein>
<evidence type="ECO:0000256" key="15">
    <source>
        <dbReference type="ARBA" id="ARBA00049645"/>
    </source>
</evidence>
<dbReference type="InterPro" id="IPR052542">
    <property type="entry name" value="Cholesterol_Oxidase"/>
</dbReference>
<comment type="cofactor">
    <cofactor evidence="1">
        <name>FAD</name>
        <dbReference type="ChEBI" id="CHEBI:57692"/>
    </cofactor>
</comment>
<dbReference type="RefSeq" id="WP_194502584.1">
    <property type="nucleotide sequence ID" value="NZ_JADIVZ010000002.1"/>
</dbReference>
<dbReference type="InterPro" id="IPR007867">
    <property type="entry name" value="GMC_OxRtase_C"/>
</dbReference>
<dbReference type="SUPFAM" id="SSF51905">
    <property type="entry name" value="FAD/NAD(P)-binding domain"/>
    <property type="match status" value="1"/>
</dbReference>
<keyword evidence="5" id="KW-0479">Metal-binding</keyword>
<dbReference type="PANTHER" id="PTHR47470">
    <property type="entry name" value="CHOLESTEROL OXIDASE"/>
    <property type="match status" value="1"/>
</dbReference>
<dbReference type="PRINTS" id="PR00411">
    <property type="entry name" value="PNDRDTASEI"/>
</dbReference>
<evidence type="ECO:0000256" key="18">
    <source>
        <dbReference type="ARBA" id="ARBA00049778"/>
    </source>
</evidence>
<reference evidence="20" key="1">
    <citation type="submission" date="2020-11" db="EMBL/GenBank/DDBJ databases">
        <title>Nocardioides sp. CBS4Y-1, whole genome shotgun sequence.</title>
        <authorList>
            <person name="Tuo L."/>
        </authorList>
    </citation>
    <scope>NUCLEOTIDE SEQUENCE</scope>
    <source>
        <strain evidence="20">CBS4Y-1</strain>
    </source>
</reference>
<evidence type="ECO:0000256" key="6">
    <source>
        <dbReference type="ARBA" id="ARBA00022827"/>
    </source>
</evidence>
<dbReference type="GO" id="GO:0004769">
    <property type="term" value="F:steroid Delta-isomerase activity"/>
    <property type="evidence" value="ECO:0007669"/>
    <property type="project" value="UniProtKB-EC"/>
</dbReference>
<organism evidence="20 21">
    <name type="scientific">Nocardioides acrostichi</name>
    <dbReference type="NCBI Taxonomy" id="2784339"/>
    <lineage>
        <taxon>Bacteria</taxon>
        <taxon>Bacillati</taxon>
        <taxon>Actinomycetota</taxon>
        <taxon>Actinomycetes</taxon>
        <taxon>Propionibacteriales</taxon>
        <taxon>Nocardioidaceae</taxon>
        <taxon>Nocardioides</taxon>
    </lineage>
</organism>
<dbReference type="GO" id="GO:0051536">
    <property type="term" value="F:iron-sulfur cluster binding"/>
    <property type="evidence" value="ECO:0007669"/>
    <property type="project" value="UniProtKB-KW"/>
</dbReference>
<keyword evidence="9" id="KW-0411">Iron-sulfur</keyword>
<sequence>MQTASDSAHYDVVVIGSGFGGSVTALRLSEKGYRVGVLETGRRWSDADFAAQGRRDLLWAPALRMFGPLRLSSLGPVSLFTAVGVGGGSLVYANTLYEPHDAFFDDSAWASITDWRTELAPFYDQARRMLGAARNPCTWEADDVLHSVADDLGAGATWTPVDAGVLFGSDAQGEGADVGDPFFGGAGPGRTTCTHCARCTTGCPIGAKNTLPKNYLYLAEAAGARVHELTEVVGIEPRAGGYRLTTRRPGARRSPGPVFTADQVVVSAAARGTQELLLRQRENGNLPRLSSRLGQWARSNSEAIVLVDAGADRGYDRGIAITSSMRPETHTHVELCRASPQQESGSLVNVPLVDGGPRRLRRFAVEHLREMPRWVQRPRGASKRSIQLLVMQSLDNSLTAYSRRGRLRARQGTGQPNPSWLPVAHDVARRFAAKVGGRPMSMVTDLLGKPATAHYIGGAVLGATAEDGVVDPYHRVFGHPGLHVIDGSTIGANLGVNPSLTITAMAERAVALWPNQGEVDPRPALGEAYEPVTPVPPLRPVVPEAAPGALRLPITPV</sequence>
<evidence type="ECO:0000256" key="13">
    <source>
        <dbReference type="ARBA" id="ARBA00023235"/>
    </source>
</evidence>
<evidence type="ECO:0000256" key="16">
    <source>
        <dbReference type="ARBA" id="ARBA00049723"/>
    </source>
</evidence>
<evidence type="ECO:0000256" key="14">
    <source>
        <dbReference type="ARBA" id="ARBA00038856"/>
    </source>
</evidence>
<dbReference type="PROSITE" id="PS51379">
    <property type="entry name" value="4FE4S_FER_2"/>
    <property type="match status" value="1"/>
</dbReference>
<keyword evidence="4" id="KW-0285">Flavoprotein</keyword>
<dbReference type="Gene3D" id="3.50.50.60">
    <property type="entry name" value="FAD/NAD(P)-binding domain"/>
    <property type="match status" value="3"/>
</dbReference>
<dbReference type="InterPro" id="IPR017900">
    <property type="entry name" value="4Fe4S_Fe_S_CS"/>
</dbReference>
<dbReference type="InterPro" id="IPR017896">
    <property type="entry name" value="4Fe4S_Fe-S-bd"/>
</dbReference>
<dbReference type="EC" id="1.1.3.6" evidence="16"/>
<keyword evidence="11" id="KW-1207">Sterol metabolism</keyword>
<evidence type="ECO:0000256" key="7">
    <source>
        <dbReference type="ARBA" id="ARBA00023002"/>
    </source>
</evidence>
<dbReference type="GO" id="GO:0008203">
    <property type="term" value="P:cholesterol metabolic process"/>
    <property type="evidence" value="ECO:0007669"/>
    <property type="project" value="UniProtKB-KW"/>
</dbReference>
<keyword evidence="6" id="KW-0274">FAD</keyword>
<evidence type="ECO:0000256" key="4">
    <source>
        <dbReference type="ARBA" id="ARBA00022630"/>
    </source>
</evidence>
<dbReference type="GO" id="GO:0016995">
    <property type="term" value="F:cholesterol oxidase activity"/>
    <property type="evidence" value="ECO:0007669"/>
    <property type="project" value="UniProtKB-EC"/>
</dbReference>
<comment type="pathway">
    <text evidence="15">Steroid metabolism; cholesterol degradation.</text>
</comment>
<evidence type="ECO:0000259" key="19">
    <source>
        <dbReference type="PROSITE" id="PS51379"/>
    </source>
</evidence>
<comment type="caution">
    <text evidence="20">The sequence shown here is derived from an EMBL/GenBank/DDBJ whole genome shotgun (WGS) entry which is preliminary data.</text>
</comment>
<name>A0A930Y6U6_9ACTN</name>
<evidence type="ECO:0000256" key="5">
    <source>
        <dbReference type="ARBA" id="ARBA00022723"/>
    </source>
</evidence>
<keyword evidence="21" id="KW-1185">Reference proteome</keyword>
<gene>
    <name evidence="20" type="ORF">ISG29_06630</name>
</gene>
<evidence type="ECO:0000256" key="3">
    <source>
        <dbReference type="ARBA" id="ARBA00022548"/>
    </source>
</evidence>
<keyword evidence="10" id="KW-0443">Lipid metabolism</keyword>